<name>A0AAN9AEF9_HALRR</name>
<keyword evidence="2" id="KW-1185">Reference proteome</keyword>
<dbReference type="EMBL" id="JAXCGZ010003093">
    <property type="protein sequence ID" value="KAK7083425.1"/>
    <property type="molecule type" value="Genomic_DNA"/>
</dbReference>
<dbReference type="Proteomes" id="UP001381693">
    <property type="component" value="Unassembled WGS sequence"/>
</dbReference>
<protein>
    <submittedName>
        <fullName evidence="1">Uncharacterized protein</fullName>
    </submittedName>
</protein>
<proteinExistence type="predicted"/>
<dbReference type="AlphaFoldDB" id="A0AAN9AEF9"/>
<organism evidence="1 2">
    <name type="scientific">Halocaridina rubra</name>
    <name type="common">Hawaiian red shrimp</name>
    <dbReference type="NCBI Taxonomy" id="373956"/>
    <lineage>
        <taxon>Eukaryota</taxon>
        <taxon>Metazoa</taxon>
        <taxon>Ecdysozoa</taxon>
        <taxon>Arthropoda</taxon>
        <taxon>Crustacea</taxon>
        <taxon>Multicrustacea</taxon>
        <taxon>Malacostraca</taxon>
        <taxon>Eumalacostraca</taxon>
        <taxon>Eucarida</taxon>
        <taxon>Decapoda</taxon>
        <taxon>Pleocyemata</taxon>
        <taxon>Caridea</taxon>
        <taxon>Atyoidea</taxon>
        <taxon>Atyidae</taxon>
        <taxon>Halocaridina</taxon>
    </lineage>
</organism>
<accession>A0AAN9AEF9</accession>
<evidence type="ECO:0000313" key="2">
    <source>
        <dbReference type="Proteomes" id="UP001381693"/>
    </source>
</evidence>
<reference evidence="1 2" key="1">
    <citation type="submission" date="2023-11" db="EMBL/GenBank/DDBJ databases">
        <title>Halocaridina rubra genome assembly.</title>
        <authorList>
            <person name="Smith C."/>
        </authorList>
    </citation>
    <scope>NUCLEOTIDE SEQUENCE [LARGE SCALE GENOMIC DNA]</scope>
    <source>
        <strain evidence="1">EP-1</strain>
        <tissue evidence="1">Whole</tissue>
    </source>
</reference>
<feature type="non-terminal residue" evidence="1">
    <location>
        <position position="1"/>
    </location>
</feature>
<comment type="caution">
    <text evidence="1">The sequence shown here is derived from an EMBL/GenBank/DDBJ whole genome shotgun (WGS) entry which is preliminary data.</text>
</comment>
<sequence length="55" mass="6258">ITKLFPDDSRVVRSAEVFVKGKTLIKTIEKLVPLEADITDKMDTIEEEVIDDHSE</sequence>
<feature type="non-terminal residue" evidence="1">
    <location>
        <position position="55"/>
    </location>
</feature>
<gene>
    <name evidence="1" type="ORF">SK128_000742</name>
</gene>
<evidence type="ECO:0000313" key="1">
    <source>
        <dbReference type="EMBL" id="KAK7083425.1"/>
    </source>
</evidence>